<protein>
    <submittedName>
        <fullName evidence="1">Uncharacterized protein</fullName>
    </submittedName>
</protein>
<dbReference type="Proteomes" id="UP000798662">
    <property type="component" value="Chromosome 2"/>
</dbReference>
<reference evidence="1" key="1">
    <citation type="submission" date="2019-11" db="EMBL/GenBank/DDBJ databases">
        <title>Nori genome reveals adaptations in red seaweeds to the harsh intertidal environment.</title>
        <authorList>
            <person name="Wang D."/>
            <person name="Mao Y."/>
        </authorList>
    </citation>
    <scope>NUCLEOTIDE SEQUENCE</scope>
    <source>
        <tissue evidence="1">Gametophyte</tissue>
    </source>
</reference>
<dbReference type="EMBL" id="CM020619">
    <property type="protein sequence ID" value="KAK1866790.1"/>
    <property type="molecule type" value="Genomic_DNA"/>
</dbReference>
<keyword evidence="2" id="KW-1185">Reference proteome</keyword>
<organism evidence="1 2">
    <name type="scientific">Pyropia yezoensis</name>
    <name type="common">Susabi-nori</name>
    <name type="synonym">Porphyra yezoensis</name>
    <dbReference type="NCBI Taxonomy" id="2788"/>
    <lineage>
        <taxon>Eukaryota</taxon>
        <taxon>Rhodophyta</taxon>
        <taxon>Bangiophyceae</taxon>
        <taxon>Bangiales</taxon>
        <taxon>Bangiaceae</taxon>
        <taxon>Pyropia</taxon>
    </lineage>
</organism>
<comment type="caution">
    <text evidence="1">The sequence shown here is derived from an EMBL/GenBank/DDBJ whole genome shotgun (WGS) entry which is preliminary data.</text>
</comment>
<accession>A0ACC3C983</accession>
<gene>
    <name evidence="1" type="ORF">I4F81_009305</name>
</gene>
<evidence type="ECO:0000313" key="2">
    <source>
        <dbReference type="Proteomes" id="UP000798662"/>
    </source>
</evidence>
<evidence type="ECO:0000313" key="1">
    <source>
        <dbReference type="EMBL" id="KAK1866790.1"/>
    </source>
</evidence>
<proteinExistence type="predicted"/>
<name>A0ACC3C983_PYRYE</name>
<sequence length="543" mass="58953">MTATAAVNVLRGARADGRGIWLDRRAAFATATAVAAAAAATRAVPLWAVTGVWAFAAEAVSWALDAGLCGRVQQVLSPPEAFAKADAVFTWEEVAAHNTAESAWIAIHGNVYDVTAFVDSHPGGRELLLLSVGREATDLFLSYHPFTSKPEAVLAKYKIGTLGTLEHPVYKADSGFYKEAAAAVATHFEATGEDPKNPLTGLIRMAPAYILALVFFYAAFCADGVPTAARFAAAVAFGVCQGLPLTGWMHDASHASIGHSEAWWWTVGRASLDWFSGSSMLSWRNQHVIGHHVYTNVMGADPDLPVALSGDPRRLLPQQLWTGIYAYQHIYLLPLYGILGLKSRVQDIFEVFSQHTNGPIRVNPISTQDYLRQAASKLFWFTWRVLMPLAAVGAVRGALFVALFFVAEFTTGYWLAFNFQVSHVSSEADFLFADQTKRAAKECPAVFEDEWAAAQVRTSIDYAHGSPMAAYLSGCLNYQVVHHLFPTVSQYHYPAVAPVVIEVCKRHGLDYKVLPSFGAAIGAHVKHLKAMGAAGQPAELKLE</sequence>